<dbReference type="KEGG" id="lem:LEN_3609"/>
<dbReference type="GO" id="GO:0016020">
    <property type="term" value="C:membrane"/>
    <property type="evidence" value="ECO:0007669"/>
    <property type="project" value="UniProtKB-SubCell"/>
</dbReference>
<evidence type="ECO:0000256" key="2">
    <source>
        <dbReference type="ARBA" id="ARBA00022692"/>
    </source>
</evidence>
<dbReference type="EMBL" id="AP014940">
    <property type="protein sequence ID" value="BAV99096.1"/>
    <property type="molecule type" value="Genomic_DNA"/>
</dbReference>
<dbReference type="InterPro" id="IPR006260">
    <property type="entry name" value="TonB/TolA_C"/>
</dbReference>
<evidence type="ECO:0000256" key="5">
    <source>
        <dbReference type="SAM" id="MobiDB-lite"/>
    </source>
</evidence>
<dbReference type="InterPro" id="IPR037682">
    <property type="entry name" value="TonB_C"/>
</dbReference>
<name>A0AAU9AKG2_LYSEN</name>
<keyword evidence="3" id="KW-1133">Transmembrane helix</keyword>
<dbReference type="NCBIfam" id="TIGR01352">
    <property type="entry name" value="tonB_Cterm"/>
    <property type="match status" value="1"/>
</dbReference>
<keyword evidence="2" id="KW-0812">Transmembrane</keyword>
<dbReference type="SUPFAM" id="SSF74653">
    <property type="entry name" value="TolA/TonB C-terminal domain"/>
    <property type="match status" value="1"/>
</dbReference>
<dbReference type="Pfam" id="PF03544">
    <property type="entry name" value="TonB_C"/>
    <property type="match status" value="1"/>
</dbReference>
<dbReference type="PROSITE" id="PS52015">
    <property type="entry name" value="TONB_CTD"/>
    <property type="match status" value="1"/>
</dbReference>
<evidence type="ECO:0000256" key="1">
    <source>
        <dbReference type="ARBA" id="ARBA00004167"/>
    </source>
</evidence>
<organism evidence="7 8">
    <name type="scientific">Lysobacter enzymogenes</name>
    <dbReference type="NCBI Taxonomy" id="69"/>
    <lineage>
        <taxon>Bacteria</taxon>
        <taxon>Pseudomonadati</taxon>
        <taxon>Pseudomonadota</taxon>
        <taxon>Gammaproteobacteria</taxon>
        <taxon>Lysobacterales</taxon>
        <taxon>Lysobacteraceae</taxon>
        <taxon>Lysobacter</taxon>
    </lineage>
</organism>
<dbReference type="Proteomes" id="UP000218824">
    <property type="component" value="Chromosome"/>
</dbReference>
<dbReference type="AlphaFoldDB" id="A0AAU9AKG2"/>
<feature type="compositionally biased region" description="Pro residues" evidence="5">
    <location>
        <begin position="226"/>
        <end position="237"/>
    </location>
</feature>
<accession>A0AAU9AKG2</accession>
<sequence>MKGQPAPPALVLVLSLDHCGQVTQVHVEHSTGVAAFDQSGIDAAKTWRLSPEIQDGKPVPSRVRVPIQFQDDSAAAAAAAAAAPSAAAAGGKGKLPSVEAMYAGWKRMQVPKAALNADGTLPGYLPDPQPMRGGFDEILRQLKSERRLESQEGGVDRYVSDDVFDISNWDVFERGFLFSPAIVRMRLVSDGEKAFWVTSSICAARAPDGDCAKLEEFLRVSAKPQTPKPPPPSPPPGLRDGKR</sequence>
<dbReference type="Gene3D" id="3.30.1150.10">
    <property type="match status" value="1"/>
</dbReference>
<evidence type="ECO:0000256" key="4">
    <source>
        <dbReference type="ARBA" id="ARBA00023136"/>
    </source>
</evidence>
<feature type="region of interest" description="Disordered" evidence="5">
    <location>
        <begin position="219"/>
        <end position="243"/>
    </location>
</feature>
<evidence type="ECO:0000256" key="3">
    <source>
        <dbReference type="ARBA" id="ARBA00022989"/>
    </source>
</evidence>
<proteinExistence type="predicted"/>
<evidence type="ECO:0000313" key="7">
    <source>
        <dbReference type="EMBL" id="BAV99096.1"/>
    </source>
</evidence>
<dbReference type="GO" id="GO:0055085">
    <property type="term" value="P:transmembrane transport"/>
    <property type="evidence" value="ECO:0007669"/>
    <property type="project" value="InterPro"/>
</dbReference>
<protein>
    <recommendedName>
        <fullName evidence="6">TonB C-terminal domain-containing protein</fullName>
    </recommendedName>
</protein>
<evidence type="ECO:0000313" key="8">
    <source>
        <dbReference type="Proteomes" id="UP000218824"/>
    </source>
</evidence>
<keyword evidence="4" id="KW-0472">Membrane</keyword>
<comment type="subcellular location">
    <subcellularLocation>
        <location evidence="1">Membrane</location>
        <topology evidence="1">Single-pass membrane protein</topology>
    </subcellularLocation>
</comment>
<gene>
    <name evidence="7" type="ORF">LEN_3609</name>
</gene>
<evidence type="ECO:0000259" key="6">
    <source>
        <dbReference type="PROSITE" id="PS52015"/>
    </source>
</evidence>
<feature type="domain" description="TonB C-terminal" evidence="6">
    <location>
        <begin position="1"/>
        <end position="78"/>
    </location>
</feature>
<reference evidence="7 8" key="1">
    <citation type="journal article" date="2017" name="DNA Res.">
        <title>Complete genome sequence and expression profile of the commercial lytic enzyme producer Lysobacter enzymogenes M497-1.</title>
        <authorList>
            <person name="Takami H."/>
            <person name="Toyoda A."/>
            <person name="Uchiyama I."/>
            <person name="Itoh T."/>
            <person name="Takaki Y."/>
            <person name="Arai W."/>
            <person name="Nishi S."/>
            <person name="Kawai M."/>
            <person name="Shinya K."/>
            <person name="Ikeda H."/>
        </authorList>
    </citation>
    <scope>NUCLEOTIDE SEQUENCE [LARGE SCALE GENOMIC DNA]</scope>
    <source>
        <strain evidence="7 8">M497-1</strain>
    </source>
</reference>